<feature type="domain" description="Myb-like" evidence="5">
    <location>
        <begin position="348"/>
        <end position="409"/>
    </location>
</feature>
<dbReference type="InterPro" id="IPR011011">
    <property type="entry name" value="Znf_FYVE_PHD"/>
</dbReference>
<comment type="caution">
    <text evidence="6">The sequence shown here is derived from an EMBL/GenBank/DDBJ whole genome shotgun (WGS) entry which is preliminary data.</text>
</comment>
<keyword evidence="1" id="KW-0479">Metal-binding</keyword>
<evidence type="ECO:0000259" key="5">
    <source>
        <dbReference type="PROSITE" id="PS50090"/>
    </source>
</evidence>
<dbReference type="CDD" id="cd11660">
    <property type="entry name" value="SANT_TRF"/>
    <property type="match status" value="1"/>
</dbReference>
<dbReference type="PANTHER" id="PTHR47863">
    <property type="entry name" value="RING/FYVE/PHD ZINC FINGER SUPERFAMILY PROTEIN"/>
    <property type="match status" value="1"/>
</dbReference>
<dbReference type="AlphaFoldDB" id="A0AAD8PBL7"/>
<evidence type="ECO:0000256" key="3">
    <source>
        <dbReference type="ARBA" id="ARBA00022833"/>
    </source>
</evidence>
<proteinExistence type="predicted"/>
<dbReference type="Pfam" id="PF00249">
    <property type="entry name" value="Myb_DNA-binding"/>
    <property type="match status" value="1"/>
</dbReference>
<reference evidence="6" key="1">
    <citation type="journal article" date="2023" name="bioRxiv">
        <title>Improved chromosome-level genome assembly for marigold (Tagetes erecta).</title>
        <authorList>
            <person name="Jiang F."/>
            <person name="Yuan L."/>
            <person name="Wang S."/>
            <person name="Wang H."/>
            <person name="Xu D."/>
            <person name="Wang A."/>
            <person name="Fan W."/>
        </authorList>
    </citation>
    <scope>NUCLEOTIDE SEQUENCE</scope>
    <source>
        <strain evidence="6">WSJ</strain>
        <tissue evidence="6">Leaf</tissue>
    </source>
</reference>
<dbReference type="InterPro" id="IPR001005">
    <property type="entry name" value="SANT/Myb"/>
</dbReference>
<keyword evidence="4" id="KW-0732">Signal</keyword>
<dbReference type="SUPFAM" id="SSF57903">
    <property type="entry name" value="FYVE/PHD zinc finger"/>
    <property type="match status" value="1"/>
</dbReference>
<sequence>MIFNKIIILTIFLFLEAALAMDWTENQQCVQCDKGGNLLVCSDDGCPISVHKNCMGCDARFDDVGNFHCPYCVYKQHTAEAIRLRSKVMLTKKALSAFLEAKPGDGNRQEPVVEMGNKEDEISLQDKLVGEHHSVSLDAEMRDDDCQEPVVEMANKEVEISLKDKLVDEHHSVSLDAEMRDNNHREPVVEMADKNIETSSKDKVVDENHPASLENADEIQDILVPETPNEVSSQNEGVDGVKNVNTCTVMVVYKPNSDHADASNQLQSDVRKRMKLDQQTGNGECKFKVVDQAKESKGADILLTTEKKITFKFRNKSVTFNMNGRKEEHVKEQEAKMVSKQLSMIDRNKRCRRVFWSEQEEEMLKEGVQKYSLETKKNLPWKKILEFGRHVFDSSRTPSELKDKWRYIK</sequence>
<dbReference type="InterPro" id="IPR009057">
    <property type="entry name" value="Homeodomain-like_sf"/>
</dbReference>
<dbReference type="Gene3D" id="1.10.10.60">
    <property type="entry name" value="Homeodomain-like"/>
    <property type="match status" value="1"/>
</dbReference>
<accession>A0AAD8PBL7</accession>
<dbReference type="PROSITE" id="PS01359">
    <property type="entry name" value="ZF_PHD_1"/>
    <property type="match status" value="1"/>
</dbReference>
<name>A0AAD8PBL7_TARER</name>
<gene>
    <name evidence="6" type="ORF">QVD17_05546</name>
</gene>
<dbReference type="Gene3D" id="3.30.40.10">
    <property type="entry name" value="Zinc/RING finger domain, C3HC4 (zinc finger)"/>
    <property type="match status" value="1"/>
</dbReference>
<feature type="chain" id="PRO_5042190311" description="Myb-like domain-containing protein" evidence="4">
    <location>
        <begin position="21"/>
        <end position="409"/>
    </location>
</feature>
<dbReference type="InterPro" id="IPR013083">
    <property type="entry name" value="Znf_RING/FYVE/PHD"/>
</dbReference>
<organism evidence="6 7">
    <name type="scientific">Tagetes erecta</name>
    <name type="common">African marigold</name>
    <dbReference type="NCBI Taxonomy" id="13708"/>
    <lineage>
        <taxon>Eukaryota</taxon>
        <taxon>Viridiplantae</taxon>
        <taxon>Streptophyta</taxon>
        <taxon>Embryophyta</taxon>
        <taxon>Tracheophyta</taxon>
        <taxon>Spermatophyta</taxon>
        <taxon>Magnoliopsida</taxon>
        <taxon>eudicotyledons</taxon>
        <taxon>Gunneridae</taxon>
        <taxon>Pentapetalae</taxon>
        <taxon>asterids</taxon>
        <taxon>campanulids</taxon>
        <taxon>Asterales</taxon>
        <taxon>Asteraceae</taxon>
        <taxon>Asteroideae</taxon>
        <taxon>Heliantheae alliance</taxon>
        <taxon>Tageteae</taxon>
        <taxon>Tagetes</taxon>
    </lineage>
</organism>
<feature type="signal peptide" evidence="4">
    <location>
        <begin position="1"/>
        <end position="20"/>
    </location>
</feature>
<keyword evidence="2" id="KW-0863">Zinc-finger</keyword>
<keyword evidence="3" id="KW-0862">Zinc</keyword>
<evidence type="ECO:0000256" key="1">
    <source>
        <dbReference type="ARBA" id="ARBA00022723"/>
    </source>
</evidence>
<evidence type="ECO:0000313" key="7">
    <source>
        <dbReference type="Proteomes" id="UP001229421"/>
    </source>
</evidence>
<dbReference type="GO" id="GO:0008270">
    <property type="term" value="F:zinc ion binding"/>
    <property type="evidence" value="ECO:0007669"/>
    <property type="project" value="UniProtKB-KW"/>
</dbReference>
<keyword evidence="7" id="KW-1185">Reference proteome</keyword>
<dbReference type="Proteomes" id="UP001229421">
    <property type="component" value="Unassembled WGS sequence"/>
</dbReference>
<dbReference type="PROSITE" id="PS50090">
    <property type="entry name" value="MYB_LIKE"/>
    <property type="match status" value="1"/>
</dbReference>
<evidence type="ECO:0000313" key="6">
    <source>
        <dbReference type="EMBL" id="KAK1439726.1"/>
    </source>
</evidence>
<evidence type="ECO:0000256" key="4">
    <source>
        <dbReference type="SAM" id="SignalP"/>
    </source>
</evidence>
<dbReference type="PANTHER" id="PTHR47863:SF5">
    <property type="entry name" value="HOMEODOMAIN-LIKE PROTEIN WITH RING_FYVE_PHD-TYPE ZINC FINGER DOMAIN-CONTAINING PROTEIN-RELATED"/>
    <property type="match status" value="1"/>
</dbReference>
<dbReference type="InterPro" id="IPR019786">
    <property type="entry name" value="Zinc_finger_PHD-type_CS"/>
</dbReference>
<dbReference type="EMBL" id="JAUHHV010000001">
    <property type="protein sequence ID" value="KAK1439726.1"/>
    <property type="molecule type" value="Genomic_DNA"/>
</dbReference>
<protein>
    <recommendedName>
        <fullName evidence="5">Myb-like domain-containing protein</fullName>
    </recommendedName>
</protein>
<evidence type="ECO:0000256" key="2">
    <source>
        <dbReference type="ARBA" id="ARBA00022771"/>
    </source>
</evidence>
<dbReference type="SUPFAM" id="SSF46689">
    <property type="entry name" value="Homeodomain-like"/>
    <property type="match status" value="1"/>
</dbReference>